<dbReference type="GO" id="GO:0016787">
    <property type="term" value="F:hydrolase activity"/>
    <property type="evidence" value="ECO:0007669"/>
    <property type="project" value="UniProtKB-KW"/>
</dbReference>
<sequence length="390" mass="41870">MTPVWDDVITAAIAFRRTLHQHPELSWQETETAHRIRSALTALSIAWRPCADTGTVATLAAQATGKHIALRADIDALPVQERTDKAWSSTSDGCMHACGHDGHTATLMATAQWLKAHEDELPGPVTLIFQPAEEGGHGAKRMIEDGALRGVDEIYGWHNWPAIPLGQAVCPNGTVMAGNGTFEIEVQGQGGHASQPELCRDPVLGAAAIVVALQQVVARRLPPQDATVLSVTSIDAPSSATVIPETAHIGGSFRIAQTHTRERLEQLIQDVATATAAAHDVTCTVKVYPRYGATVNHPQPAAKFRAALQEELGAHGLSQSTPIPIMASEDFSYYLQEIPGAFSLIGSDDGLHEHQRPCHSPEYDFNDALIAKVTRLYSRLVGAPLPSESN</sequence>
<dbReference type="Gene3D" id="3.30.70.360">
    <property type="match status" value="1"/>
</dbReference>
<comment type="caution">
    <text evidence="3">The sequence shown here is derived from an EMBL/GenBank/DDBJ whole genome shotgun (WGS) entry which is preliminary data.</text>
</comment>
<dbReference type="CDD" id="cd03886">
    <property type="entry name" value="M20_Acy1"/>
    <property type="match status" value="1"/>
</dbReference>
<dbReference type="PANTHER" id="PTHR11014">
    <property type="entry name" value="PEPTIDASE M20 FAMILY MEMBER"/>
    <property type="match status" value="1"/>
</dbReference>
<accession>A0ABV8A065</accession>
<dbReference type="EC" id="3.5.1.125" evidence="3"/>
<dbReference type="InterPro" id="IPR036264">
    <property type="entry name" value="Bact_exopeptidase_dim_dom"/>
</dbReference>
<keyword evidence="4" id="KW-1185">Reference proteome</keyword>
<evidence type="ECO:0000313" key="4">
    <source>
        <dbReference type="Proteomes" id="UP001595617"/>
    </source>
</evidence>
<dbReference type="PIRSF" id="PIRSF005962">
    <property type="entry name" value="Pept_M20D_amidohydro"/>
    <property type="match status" value="1"/>
</dbReference>
<name>A0ABV8A065_9GAMM</name>
<dbReference type="Pfam" id="PF07687">
    <property type="entry name" value="M20_dimer"/>
    <property type="match status" value="1"/>
</dbReference>
<dbReference type="Pfam" id="PF01546">
    <property type="entry name" value="Peptidase_M20"/>
    <property type="match status" value="1"/>
</dbReference>
<protein>
    <submittedName>
        <fullName evidence="3">N(2)-acetyl-L-2,4-diaminobutanoate deacetylase DoeB2</fullName>
        <ecNumber evidence="3">3.5.1.125</ecNumber>
    </submittedName>
</protein>
<dbReference type="Gene3D" id="3.40.630.10">
    <property type="entry name" value="Zn peptidases"/>
    <property type="match status" value="1"/>
</dbReference>
<proteinExistence type="predicted"/>
<gene>
    <name evidence="3" type="primary">doeB2</name>
    <name evidence="3" type="ORF">ACFOOG_12870</name>
</gene>
<dbReference type="NCBIfam" id="NF038260">
    <property type="entry name" value="ectoine_DoeB_2"/>
    <property type="match status" value="1"/>
</dbReference>
<dbReference type="Proteomes" id="UP001595617">
    <property type="component" value="Unassembled WGS sequence"/>
</dbReference>
<organism evidence="3 4">
    <name type="scientific">Saccharospirillum mangrovi</name>
    <dbReference type="NCBI Taxonomy" id="2161747"/>
    <lineage>
        <taxon>Bacteria</taxon>
        <taxon>Pseudomonadati</taxon>
        <taxon>Pseudomonadota</taxon>
        <taxon>Gammaproteobacteria</taxon>
        <taxon>Oceanospirillales</taxon>
        <taxon>Saccharospirillaceae</taxon>
        <taxon>Saccharospirillum</taxon>
    </lineage>
</organism>
<dbReference type="InterPro" id="IPR002933">
    <property type="entry name" value="Peptidase_M20"/>
</dbReference>
<evidence type="ECO:0000313" key="3">
    <source>
        <dbReference type="EMBL" id="MFC3853729.1"/>
    </source>
</evidence>
<feature type="domain" description="Peptidase M20 dimerisation" evidence="2">
    <location>
        <begin position="178"/>
        <end position="277"/>
    </location>
</feature>
<dbReference type="InterPro" id="IPR017439">
    <property type="entry name" value="Amidohydrolase"/>
</dbReference>
<dbReference type="RefSeq" id="WP_380697158.1">
    <property type="nucleotide sequence ID" value="NZ_JBHRYR010000003.1"/>
</dbReference>
<dbReference type="NCBIfam" id="TIGR01891">
    <property type="entry name" value="amidohydrolases"/>
    <property type="match status" value="1"/>
</dbReference>
<dbReference type="SUPFAM" id="SSF55031">
    <property type="entry name" value="Bacterial exopeptidase dimerisation domain"/>
    <property type="match status" value="1"/>
</dbReference>
<keyword evidence="1 3" id="KW-0378">Hydrolase</keyword>
<dbReference type="SUPFAM" id="SSF53187">
    <property type="entry name" value="Zn-dependent exopeptidases"/>
    <property type="match status" value="1"/>
</dbReference>
<dbReference type="PANTHER" id="PTHR11014:SF63">
    <property type="entry name" value="METALLOPEPTIDASE, PUTATIVE (AFU_ORTHOLOGUE AFUA_6G09600)-RELATED"/>
    <property type="match status" value="1"/>
</dbReference>
<evidence type="ECO:0000259" key="2">
    <source>
        <dbReference type="Pfam" id="PF07687"/>
    </source>
</evidence>
<dbReference type="EMBL" id="JBHRYR010000003">
    <property type="protein sequence ID" value="MFC3853729.1"/>
    <property type="molecule type" value="Genomic_DNA"/>
</dbReference>
<dbReference type="InterPro" id="IPR011650">
    <property type="entry name" value="Peptidase_M20_dimer"/>
</dbReference>
<evidence type="ECO:0000256" key="1">
    <source>
        <dbReference type="ARBA" id="ARBA00022801"/>
    </source>
</evidence>
<reference evidence="4" key="1">
    <citation type="journal article" date="2019" name="Int. J. Syst. Evol. Microbiol.">
        <title>The Global Catalogue of Microorganisms (GCM) 10K type strain sequencing project: providing services to taxonomists for standard genome sequencing and annotation.</title>
        <authorList>
            <consortium name="The Broad Institute Genomics Platform"/>
            <consortium name="The Broad Institute Genome Sequencing Center for Infectious Disease"/>
            <person name="Wu L."/>
            <person name="Ma J."/>
        </authorList>
    </citation>
    <scope>NUCLEOTIDE SEQUENCE [LARGE SCALE GENOMIC DNA]</scope>
    <source>
        <strain evidence="4">IBRC 10765</strain>
    </source>
</reference>